<sequence>MHLSLVLLSALAGRATATPCPPWMGHVASSWAEAASRLSSVVAEIPTMYPGGRTAPPNRAPAATSTKKGKRLVATSPATVDADKVSTTEAASSSTSSVSPASVSSTEDVLVTQITTTITVTPTVAASTSATTSTLTTSSSSATATSTDETADDDSNLERRDEDDENSGKRVDGEVDLQRSSKEAALELEEAYDLQHTFETAVLKWAEAQNEHERQRKVLKKIEAEVKRRINSALDLVKEIKDKQDSTMSKEKEQAKTEEAKPKNIIKRNEGDGGGCGCGRSTKRQQSSRGSWENGYGCGRKTKRGGARDDIDGHGCGRKTKRGIWEYPLRNKDIRGAKHVQEEDELYESIGKQLEKGLEKKEKKDRPIYLITESMKVYKCSRPNGCDLYDFQNFDVEADDRHHFKQVGKETQTDKEERLSEKGAKEEKQDEQKSEPDPEAEADSSMLANGDEKQQYERISALYMQYRSMLVKPIQKDLDPILKNSKYKEDKVMAAQYHKGNEREQRKRLTRLYMDYRYMLVSKWQQALDPILHDESSDD</sequence>
<feature type="region of interest" description="Disordered" evidence="1">
    <location>
        <begin position="125"/>
        <end position="174"/>
    </location>
</feature>
<feature type="region of interest" description="Disordered" evidence="1">
    <location>
        <begin position="276"/>
        <end position="295"/>
    </location>
</feature>
<accession>A0A366S7W1</accession>
<proteinExistence type="predicted"/>
<feature type="chain" id="PRO_5016769984" evidence="2">
    <location>
        <begin position="18"/>
        <end position="539"/>
    </location>
</feature>
<feature type="compositionally biased region" description="Basic and acidic residues" evidence="1">
    <location>
        <begin position="156"/>
        <end position="174"/>
    </location>
</feature>
<feature type="region of interest" description="Disordered" evidence="1">
    <location>
        <begin position="405"/>
        <end position="451"/>
    </location>
</feature>
<evidence type="ECO:0000256" key="1">
    <source>
        <dbReference type="SAM" id="MobiDB-lite"/>
    </source>
</evidence>
<evidence type="ECO:0000313" key="4">
    <source>
        <dbReference type="Proteomes" id="UP000253153"/>
    </source>
</evidence>
<feature type="compositionally biased region" description="Basic and acidic residues" evidence="1">
    <location>
        <begin position="405"/>
        <end position="436"/>
    </location>
</feature>
<feature type="compositionally biased region" description="Low complexity" evidence="1">
    <location>
        <begin position="50"/>
        <end position="64"/>
    </location>
</feature>
<dbReference type="GeneID" id="41991872"/>
<feature type="region of interest" description="Disordered" evidence="1">
    <location>
        <begin position="50"/>
        <end position="107"/>
    </location>
</feature>
<name>A0A366S7W1_9HYPO</name>
<keyword evidence="2" id="KW-0732">Signal</keyword>
<dbReference type="AlphaFoldDB" id="A0A366S7W1"/>
<reference evidence="3 4" key="1">
    <citation type="submission" date="2018-06" db="EMBL/GenBank/DDBJ databases">
        <title>Fusarium incarnatum-equiseti species complex species 28.</title>
        <authorList>
            <person name="Gardiner D.M."/>
        </authorList>
    </citation>
    <scope>NUCLEOTIDE SEQUENCE [LARGE SCALE GENOMIC DNA]</scope>
    <source>
        <strain evidence="3 4">FIESC_28</strain>
    </source>
</reference>
<feature type="compositionally biased region" description="Low complexity" evidence="1">
    <location>
        <begin position="87"/>
        <end position="106"/>
    </location>
</feature>
<dbReference type="RefSeq" id="XP_031019357.1">
    <property type="nucleotide sequence ID" value="XM_031156576.1"/>
</dbReference>
<keyword evidence="4" id="KW-1185">Reference proteome</keyword>
<organism evidence="3 4">
    <name type="scientific">Fusarium coffeatum</name>
    <dbReference type="NCBI Taxonomy" id="231269"/>
    <lineage>
        <taxon>Eukaryota</taxon>
        <taxon>Fungi</taxon>
        <taxon>Dikarya</taxon>
        <taxon>Ascomycota</taxon>
        <taxon>Pezizomycotina</taxon>
        <taxon>Sordariomycetes</taxon>
        <taxon>Hypocreomycetidae</taxon>
        <taxon>Hypocreales</taxon>
        <taxon>Nectriaceae</taxon>
        <taxon>Fusarium</taxon>
        <taxon>Fusarium incarnatum-equiseti species complex</taxon>
    </lineage>
</organism>
<feature type="compositionally biased region" description="Low complexity" evidence="1">
    <location>
        <begin position="125"/>
        <end position="148"/>
    </location>
</feature>
<dbReference type="EMBL" id="QKXC01000051">
    <property type="protein sequence ID" value="RBR24766.1"/>
    <property type="molecule type" value="Genomic_DNA"/>
</dbReference>
<feature type="region of interest" description="Disordered" evidence="1">
    <location>
        <begin position="243"/>
        <end position="268"/>
    </location>
</feature>
<feature type="signal peptide" evidence="2">
    <location>
        <begin position="1"/>
        <end position="17"/>
    </location>
</feature>
<evidence type="ECO:0000256" key="2">
    <source>
        <dbReference type="SAM" id="SignalP"/>
    </source>
</evidence>
<gene>
    <name evidence="3" type="ORF">FIESC28_02427</name>
</gene>
<dbReference type="OrthoDB" id="5100841at2759"/>
<protein>
    <submittedName>
        <fullName evidence="3">Uncharacterized protein</fullName>
    </submittedName>
</protein>
<evidence type="ECO:0000313" key="3">
    <source>
        <dbReference type="EMBL" id="RBR24766.1"/>
    </source>
</evidence>
<comment type="caution">
    <text evidence="3">The sequence shown here is derived from an EMBL/GenBank/DDBJ whole genome shotgun (WGS) entry which is preliminary data.</text>
</comment>
<dbReference type="Proteomes" id="UP000253153">
    <property type="component" value="Unassembled WGS sequence"/>
</dbReference>